<keyword evidence="10" id="KW-1185">Reference proteome</keyword>
<dbReference type="GO" id="GO:0003700">
    <property type="term" value="F:DNA-binding transcription factor activity"/>
    <property type="evidence" value="ECO:0007669"/>
    <property type="project" value="InterPro"/>
</dbReference>
<dbReference type="InterPro" id="IPR015422">
    <property type="entry name" value="PyrdxlP-dep_Trfase_small"/>
</dbReference>
<dbReference type="SUPFAM" id="SSF53383">
    <property type="entry name" value="PLP-dependent transferases"/>
    <property type="match status" value="1"/>
</dbReference>
<evidence type="ECO:0000313" key="10">
    <source>
        <dbReference type="Proteomes" id="UP000065511"/>
    </source>
</evidence>
<dbReference type="EMBL" id="CP013614">
    <property type="protein sequence ID" value="ALS00823.1"/>
    <property type="molecule type" value="Genomic_DNA"/>
</dbReference>
<keyword evidence="6" id="KW-0804">Transcription</keyword>
<keyword evidence="4" id="KW-0805">Transcription regulation</keyword>
<evidence type="ECO:0000256" key="1">
    <source>
        <dbReference type="ARBA" id="ARBA00005384"/>
    </source>
</evidence>
<evidence type="ECO:0000313" key="8">
    <source>
        <dbReference type="EMBL" id="ALS00823.1"/>
    </source>
</evidence>
<dbReference type="InterPro" id="IPR015421">
    <property type="entry name" value="PyrdxlP-dep_Trfase_major"/>
</dbReference>
<reference evidence="8 10" key="2">
    <citation type="submission" date="2015-12" db="EMBL/GenBank/DDBJ databases">
        <authorList>
            <person name="Lauer A."/>
            <person name="Humrighouse B."/>
            <person name="Loparev V."/>
            <person name="Shewmaker P.L."/>
            <person name="Whitney A.M."/>
            <person name="McLaughlin R.W."/>
        </authorList>
    </citation>
    <scope>NUCLEOTIDE SEQUENCE [LARGE SCALE GENOMIC DNA]</scope>
    <source>
        <strain evidence="8 10">LMG 23085</strain>
    </source>
</reference>
<dbReference type="InterPro" id="IPR000524">
    <property type="entry name" value="Tscrpt_reg_HTH_GntR"/>
</dbReference>
<dbReference type="InterPro" id="IPR036388">
    <property type="entry name" value="WH-like_DNA-bd_sf"/>
</dbReference>
<feature type="domain" description="HTH gntR-type" evidence="7">
    <location>
        <begin position="10"/>
        <end position="78"/>
    </location>
</feature>
<dbReference type="CDD" id="cd07377">
    <property type="entry name" value="WHTH_GntR"/>
    <property type="match status" value="1"/>
</dbReference>
<protein>
    <submittedName>
        <fullName evidence="9">GntR family transcriptional regulator</fullName>
    </submittedName>
</protein>
<dbReference type="RefSeq" id="WP_071879322.1">
    <property type="nucleotide sequence ID" value="NZ_JXLC01000039.1"/>
</dbReference>
<evidence type="ECO:0000256" key="6">
    <source>
        <dbReference type="ARBA" id="ARBA00023163"/>
    </source>
</evidence>
<dbReference type="Proteomes" id="UP000183039">
    <property type="component" value="Unassembled WGS sequence"/>
</dbReference>
<dbReference type="Pfam" id="PF00155">
    <property type="entry name" value="Aminotran_1_2"/>
    <property type="match status" value="1"/>
</dbReference>
<dbReference type="InterPro" id="IPR015424">
    <property type="entry name" value="PyrdxlP-dep_Trfase"/>
</dbReference>
<reference evidence="9 11" key="1">
    <citation type="submission" date="2014-12" db="EMBL/GenBank/DDBJ databases">
        <title>Draft genome sequences of 29 type strains of Enterococci.</title>
        <authorList>
            <person name="Zhong Z."/>
            <person name="Sun Z."/>
            <person name="Liu W."/>
            <person name="Zhang W."/>
            <person name="Zhang H."/>
        </authorList>
    </citation>
    <scope>NUCLEOTIDE SEQUENCE [LARGE SCALE GENOMIC DNA]</scope>
    <source>
        <strain evidence="9 11">DSM 22801</strain>
    </source>
</reference>
<dbReference type="PROSITE" id="PS50949">
    <property type="entry name" value="HTH_GNTR"/>
    <property type="match status" value="1"/>
</dbReference>
<dbReference type="Pfam" id="PF00392">
    <property type="entry name" value="GntR"/>
    <property type="match status" value="1"/>
</dbReference>
<evidence type="ECO:0000256" key="3">
    <source>
        <dbReference type="ARBA" id="ARBA00022898"/>
    </source>
</evidence>
<dbReference type="InterPro" id="IPR051446">
    <property type="entry name" value="HTH_trans_reg/aminotransferase"/>
</dbReference>
<organism evidence="9 11">
    <name type="scientific">Enterococcus silesiacus</name>
    <dbReference type="NCBI Taxonomy" id="332949"/>
    <lineage>
        <taxon>Bacteria</taxon>
        <taxon>Bacillati</taxon>
        <taxon>Bacillota</taxon>
        <taxon>Bacilli</taxon>
        <taxon>Lactobacillales</taxon>
        <taxon>Enterococcaceae</taxon>
        <taxon>Enterococcus</taxon>
    </lineage>
</organism>
<dbReference type="PRINTS" id="PR00035">
    <property type="entry name" value="HTHGNTR"/>
</dbReference>
<evidence type="ECO:0000256" key="5">
    <source>
        <dbReference type="ARBA" id="ARBA00023125"/>
    </source>
</evidence>
<dbReference type="GO" id="GO:0003677">
    <property type="term" value="F:DNA binding"/>
    <property type="evidence" value="ECO:0007669"/>
    <property type="project" value="UniProtKB-KW"/>
</dbReference>
<dbReference type="PANTHER" id="PTHR46577:SF2">
    <property type="entry name" value="TRANSCRIPTIONAL REGULATORY PROTEIN"/>
    <property type="match status" value="1"/>
</dbReference>
<dbReference type="Proteomes" id="UP000065511">
    <property type="component" value="Chromosome"/>
</dbReference>
<dbReference type="InterPro" id="IPR036390">
    <property type="entry name" value="WH_DNA-bd_sf"/>
</dbReference>
<name>A0A0S3K9D6_9ENTE</name>
<keyword evidence="3" id="KW-0663">Pyridoxal phosphate</keyword>
<dbReference type="GO" id="GO:0008483">
    <property type="term" value="F:transaminase activity"/>
    <property type="evidence" value="ECO:0007669"/>
    <property type="project" value="UniProtKB-KW"/>
</dbReference>
<dbReference type="PANTHER" id="PTHR46577">
    <property type="entry name" value="HTH-TYPE TRANSCRIPTIONAL REGULATORY PROTEIN GABR"/>
    <property type="match status" value="1"/>
</dbReference>
<keyword evidence="2" id="KW-0032">Aminotransferase</keyword>
<sequence>MWSLKKEKGVPVYVSIIELILSYIKNGDLLPGERLPSERKLANYFQVNRSTVVHALDELVSLGWIIRKQGSGTIVNEGKWGISTTPRTDWRRYLEQNAFAKVDPFTEQIEWLIKQSNEHVLDLYTGELPMDLIPSFSFPPLTWKHFLEEEQQDDLGYLPLRQSISHETEKDYGFLLPPESLLITSGAQQALFLILQVLLQSGDSVAIEDPSFLYALPIFQAAGIRLYGVKLDQEGINLESLEKVIRQHRIKMVMVNPSFQNPTGKTMTMRRRKALVALCQDYQIPILEDDVFAKLNFDSADQTPPLKKLDPENVLYIGSLSKILGSTTKIGWLSAPTSVNQQLAEARKMMDFSLSIFPQLLANLALTNADFPQNVVYLKQTLEQRGKAVFEVIDQMVEWEVTMPKGGFYIWAKWKQGNLRQKDWSIFLQEGLLIAPSFFFSEKQDSIRINFSRVDEAKLPIFKEKLLKITQKIRFDSNTM</sequence>
<evidence type="ECO:0000256" key="2">
    <source>
        <dbReference type="ARBA" id="ARBA00022576"/>
    </source>
</evidence>
<gene>
    <name evidence="8" type="ORF">ATZ33_05400</name>
    <name evidence="9" type="ORF">RV15_GL002610</name>
</gene>
<evidence type="ECO:0000256" key="4">
    <source>
        <dbReference type="ARBA" id="ARBA00023015"/>
    </source>
</evidence>
<dbReference type="AlphaFoldDB" id="A0A0S3K9D6"/>
<dbReference type="KEGG" id="ess:ATZ33_05400"/>
<evidence type="ECO:0000259" key="7">
    <source>
        <dbReference type="PROSITE" id="PS50949"/>
    </source>
</evidence>
<evidence type="ECO:0000313" key="9">
    <source>
        <dbReference type="EMBL" id="OJG85206.1"/>
    </source>
</evidence>
<keyword evidence="5" id="KW-0238">DNA-binding</keyword>
<dbReference type="InterPro" id="IPR004839">
    <property type="entry name" value="Aminotransferase_I/II_large"/>
</dbReference>
<comment type="similarity">
    <text evidence="1">In the C-terminal section; belongs to the class-I pyridoxal-phosphate-dependent aminotransferase family.</text>
</comment>
<dbReference type="SUPFAM" id="SSF46785">
    <property type="entry name" value="Winged helix' DNA-binding domain"/>
    <property type="match status" value="1"/>
</dbReference>
<keyword evidence="2" id="KW-0808">Transferase</keyword>
<dbReference type="SMART" id="SM00345">
    <property type="entry name" value="HTH_GNTR"/>
    <property type="match status" value="1"/>
</dbReference>
<dbReference type="GO" id="GO:0030170">
    <property type="term" value="F:pyridoxal phosphate binding"/>
    <property type="evidence" value="ECO:0007669"/>
    <property type="project" value="InterPro"/>
</dbReference>
<accession>A0A0S3K9D6</accession>
<evidence type="ECO:0000313" key="11">
    <source>
        <dbReference type="Proteomes" id="UP000183039"/>
    </source>
</evidence>
<dbReference type="Gene3D" id="3.90.1150.10">
    <property type="entry name" value="Aspartate Aminotransferase, domain 1"/>
    <property type="match status" value="1"/>
</dbReference>
<dbReference type="Gene3D" id="3.40.640.10">
    <property type="entry name" value="Type I PLP-dependent aspartate aminotransferase-like (Major domain)"/>
    <property type="match status" value="1"/>
</dbReference>
<proteinExistence type="inferred from homology"/>
<dbReference type="EMBL" id="JXLC01000039">
    <property type="protein sequence ID" value="OJG85206.1"/>
    <property type="molecule type" value="Genomic_DNA"/>
</dbReference>
<dbReference type="Gene3D" id="1.10.10.10">
    <property type="entry name" value="Winged helix-like DNA-binding domain superfamily/Winged helix DNA-binding domain"/>
    <property type="match status" value="1"/>
</dbReference>
<dbReference type="CDD" id="cd00609">
    <property type="entry name" value="AAT_like"/>
    <property type="match status" value="1"/>
</dbReference>
<dbReference type="OrthoDB" id="9802328at2"/>